<dbReference type="InterPro" id="IPR022789">
    <property type="entry name" value="ParD"/>
</dbReference>
<dbReference type="Proteomes" id="UP000621455">
    <property type="component" value="Unassembled WGS sequence"/>
</dbReference>
<accession>A0ABX0N5E3</accession>
<dbReference type="SUPFAM" id="SSF47598">
    <property type="entry name" value="Ribbon-helix-helix"/>
    <property type="match status" value="1"/>
</dbReference>
<evidence type="ECO:0000313" key="3">
    <source>
        <dbReference type="EMBL" id="NHZ79633.1"/>
    </source>
</evidence>
<comment type="caution">
    <text evidence="3">The sequence shown here is derived from an EMBL/GenBank/DDBJ whole genome shotgun (WGS) entry which is preliminary data.</text>
</comment>
<dbReference type="NCBIfam" id="TIGR02606">
    <property type="entry name" value="antidote_CC2985"/>
    <property type="match status" value="1"/>
</dbReference>
<protein>
    <submittedName>
        <fullName evidence="3">Type II toxin-antitoxin system ParD family antitoxin</fullName>
    </submittedName>
</protein>
<dbReference type="InterPro" id="IPR010985">
    <property type="entry name" value="Ribbon_hlx_hlx"/>
</dbReference>
<evidence type="ECO:0000256" key="2">
    <source>
        <dbReference type="ARBA" id="ARBA00022649"/>
    </source>
</evidence>
<evidence type="ECO:0000313" key="4">
    <source>
        <dbReference type="Proteomes" id="UP000621455"/>
    </source>
</evidence>
<dbReference type="RefSeq" id="WP_167086592.1">
    <property type="nucleotide sequence ID" value="NZ_WHJG01000008.1"/>
</dbReference>
<dbReference type="InterPro" id="IPR038296">
    <property type="entry name" value="ParD_sf"/>
</dbReference>
<evidence type="ECO:0000256" key="1">
    <source>
        <dbReference type="ARBA" id="ARBA00008580"/>
    </source>
</evidence>
<organism evidence="3 4">
    <name type="scientific">Massilia frigida</name>
    <dbReference type="NCBI Taxonomy" id="2609281"/>
    <lineage>
        <taxon>Bacteria</taxon>
        <taxon>Pseudomonadati</taxon>
        <taxon>Pseudomonadota</taxon>
        <taxon>Betaproteobacteria</taxon>
        <taxon>Burkholderiales</taxon>
        <taxon>Oxalobacteraceae</taxon>
        <taxon>Telluria group</taxon>
        <taxon>Massilia</taxon>
    </lineage>
</organism>
<keyword evidence="2" id="KW-1277">Toxin-antitoxin system</keyword>
<dbReference type="EMBL" id="WHJG01000008">
    <property type="protein sequence ID" value="NHZ79633.1"/>
    <property type="molecule type" value="Genomic_DNA"/>
</dbReference>
<dbReference type="Gene3D" id="6.10.10.120">
    <property type="entry name" value="Antitoxin ParD1-like"/>
    <property type="match status" value="1"/>
</dbReference>
<name>A0ABX0N5E3_9BURK</name>
<comment type="similarity">
    <text evidence="1">Belongs to the ParD antitoxin family.</text>
</comment>
<proteinExistence type="inferred from homology"/>
<sequence length="89" mass="9796">MSMKIVLAPQFEEMVRAKLASGLYASASEVVNDALRLMSESDQVQIAKLDQLRQDIHDGLDSGPVVDWDPDEIKRSGRARRAAKVENGA</sequence>
<dbReference type="PANTHER" id="PTHR36582:SF2">
    <property type="entry name" value="ANTITOXIN PARD"/>
    <property type="match status" value="1"/>
</dbReference>
<reference evidence="3 4" key="1">
    <citation type="submission" date="2019-10" db="EMBL/GenBank/DDBJ databases">
        <title>Taxonomy of Antarctic Massilia spp.: description of Massilia rubra sp. nov., Massilia aquatica sp. nov., Massilia mucilaginosa sp. nov., Massilia frigida sp. nov. isolated from streams, lakes and regoliths.</title>
        <authorList>
            <person name="Holochova P."/>
            <person name="Sedlacek I."/>
            <person name="Kralova S."/>
            <person name="Maslanova I."/>
            <person name="Busse H.-J."/>
            <person name="Stankova E."/>
            <person name="Vrbovska V."/>
            <person name="Kovarovic V."/>
            <person name="Bartak M."/>
            <person name="Svec P."/>
            <person name="Pantucek R."/>
        </authorList>
    </citation>
    <scope>NUCLEOTIDE SEQUENCE [LARGE SCALE GENOMIC DNA]</scope>
    <source>
        <strain evidence="3 4">CCM 8695</strain>
    </source>
</reference>
<dbReference type="PANTHER" id="PTHR36582">
    <property type="entry name" value="ANTITOXIN PARD"/>
    <property type="match status" value="1"/>
</dbReference>
<dbReference type="Pfam" id="PF03693">
    <property type="entry name" value="ParD_antitoxin"/>
    <property type="match status" value="1"/>
</dbReference>
<keyword evidence="4" id="KW-1185">Reference proteome</keyword>
<gene>
    <name evidence="3" type="ORF">F2P44_10135</name>
</gene>